<gene>
    <name evidence="1" type="ORF">BA724_07340</name>
</gene>
<dbReference type="RefSeq" id="WP_069938708.1">
    <property type="nucleotide sequence ID" value="NZ_MAMP01000022.1"/>
</dbReference>
<name>A0A1E7DLZ7_9BACI</name>
<dbReference type="CDD" id="cd02440">
    <property type="entry name" value="AdoMet_MTases"/>
    <property type="match status" value="1"/>
</dbReference>
<dbReference type="GO" id="GO:0032259">
    <property type="term" value="P:methylation"/>
    <property type="evidence" value="ECO:0007669"/>
    <property type="project" value="UniProtKB-KW"/>
</dbReference>
<keyword evidence="2" id="KW-1185">Reference proteome</keyword>
<organism evidence="1 2">
    <name type="scientific">Domibacillus iocasae</name>
    <dbReference type="NCBI Taxonomy" id="1714016"/>
    <lineage>
        <taxon>Bacteria</taxon>
        <taxon>Bacillati</taxon>
        <taxon>Bacillota</taxon>
        <taxon>Bacilli</taxon>
        <taxon>Bacillales</taxon>
        <taxon>Bacillaceae</taxon>
        <taxon>Domibacillus</taxon>
    </lineage>
</organism>
<dbReference type="PANTHER" id="PTHR35276">
    <property type="entry name" value="S-ADENOSYL-L-METHIONINE-DEPENDENT METHYLTRANSFERASES SUPERFAMILY PROTEIN"/>
    <property type="match status" value="1"/>
</dbReference>
<sequence length="190" mass="20667">MTLDGILPFARLLIQKTASDKNYFVDATAGNGHDTLFLANLAGGDGHVFAFDVQHQAIENTTARLQNAGIADRASLFHAGHEQAETLIPESYHGKLNAAIFNLGYLPKGDKSVITKPDTTIDAIHQLFQMMKPGGLIVLVIYHGHDGGADERDAVVQYAASLDQQTAHVIQYGFINQMNTPPFIVAIEKR</sequence>
<accession>A0A1E7DLZ7</accession>
<dbReference type="PANTHER" id="PTHR35276:SF1">
    <property type="entry name" value="TRNA (MNM(5)S(2)U34)-METHYLTRANSFERASE, CHLOROPLASTIC"/>
    <property type="match status" value="1"/>
</dbReference>
<reference evidence="1 2" key="1">
    <citation type="submission" date="2016-06" db="EMBL/GenBank/DDBJ databases">
        <title>Domibacillus iocasae genome sequencing.</title>
        <authorList>
            <person name="Verma A."/>
            <person name="Pal Y."/>
            <person name="Ojha A.K."/>
            <person name="Krishnamurthi S."/>
        </authorList>
    </citation>
    <scope>NUCLEOTIDE SEQUENCE [LARGE SCALE GENOMIC DNA]</scope>
    <source>
        <strain evidence="1 2">DSM 29979</strain>
    </source>
</reference>
<dbReference type="InterPro" id="IPR010719">
    <property type="entry name" value="MnmM_MeTrfase"/>
</dbReference>
<protein>
    <submittedName>
        <fullName evidence="1">rRNA methyltransferase</fullName>
    </submittedName>
</protein>
<dbReference type="InterPro" id="IPR029063">
    <property type="entry name" value="SAM-dependent_MTases_sf"/>
</dbReference>
<comment type="caution">
    <text evidence="1">The sequence shown here is derived from an EMBL/GenBank/DDBJ whole genome shotgun (WGS) entry which is preliminary data.</text>
</comment>
<proteinExistence type="predicted"/>
<evidence type="ECO:0000313" key="2">
    <source>
        <dbReference type="Proteomes" id="UP000095658"/>
    </source>
</evidence>
<dbReference type="Proteomes" id="UP000095658">
    <property type="component" value="Unassembled WGS sequence"/>
</dbReference>
<dbReference type="Gene3D" id="3.40.50.150">
    <property type="entry name" value="Vaccinia Virus protein VP39"/>
    <property type="match status" value="1"/>
</dbReference>
<dbReference type="Pfam" id="PF06962">
    <property type="entry name" value="rRNA_methylase"/>
    <property type="match status" value="1"/>
</dbReference>
<keyword evidence="1" id="KW-0489">Methyltransferase</keyword>
<dbReference type="SUPFAM" id="SSF53335">
    <property type="entry name" value="S-adenosyl-L-methionine-dependent methyltransferases"/>
    <property type="match status" value="1"/>
</dbReference>
<keyword evidence="1" id="KW-0808">Transferase</keyword>
<dbReference type="EMBL" id="MAMP01000022">
    <property type="protein sequence ID" value="OES44102.1"/>
    <property type="molecule type" value="Genomic_DNA"/>
</dbReference>
<dbReference type="OrthoDB" id="9792989at2"/>
<dbReference type="AlphaFoldDB" id="A0A1E7DLZ7"/>
<dbReference type="STRING" id="1714016.BA724_07340"/>
<dbReference type="GO" id="GO:0008168">
    <property type="term" value="F:methyltransferase activity"/>
    <property type="evidence" value="ECO:0007669"/>
    <property type="project" value="UniProtKB-KW"/>
</dbReference>
<evidence type="ECO:0000313" key="1">
    <source>
        <dbReference type="EMBL" id="OES44102.1"/>
    </source>
</evidence>